<dbReference type="Pfam" id="PF01433">
    <property type="entry name" value="Peptidase_M1"/>
    <property type="match status" value="1"/>
</dbReference>
<feature type="compositionally biased region" description="Low complexity" evidence="1">
    <location>
        <begin position="784"/>
        <end position="803"/>
    </location>
</feature>
<evidence type="ECO:0000256" key="1">
    <source>
        <dbReference type="SAM" id="MobiDB-lite"/>
    </source>
</evidence>
<dbReference type="RefSeq" id="WP_186940517.1">
    <property type="nucleotide sequence ID" value="NZ_JACOGA010000002.1"/>
</dbReference>
<feature type="domain" description="Peptidase M1 membrane alanine aminopeptidase" evidence="3">
    <location>
        <begin position="365"/>
        <end position="568"/>
    </location>
</feature>
<gene>
    <name evidence="4" type="ORF">H8K55_02910</name>
</gene>
<feature type="region of interest" description="Disordered" evidence="1">
    <location>
        <begin position="770"/>
        <end position="829"/>
    </location>
</feature>
<evidence type="ECO:0000256" key="2">
    <source>
        <dbReference type="SAM" id="SignalP"/>
    </source>
</evidence>
<sequence length="829" mass="93793">MRLPVSLVLLCLSMPAFAGGQSDDKFRQIEDLLPTPTSVRTASGAPGHAYWQQRADYVIRASLDESKRAITGAETITYHNNSPDTLNYLWVQLDQNIFRSDSDANKTRTLPSRDAWKNPNAVSFQAMAMMNERDNFDGGFKIGSVKGADGQALKYVINRTMMRIDLPSTLKPGAKFVFSIDWNYNIGNGKLLAGRDGYEHFKEDKNDIFEIAQWFPRMAAYYDVYGWQHKQFLGSGEFTLEFGDYDVQLTVPSDHVVSATGELSNADKILTATQLDRLKQARTAKTPVVIVTQKEAEEAEKSRATSSKTWHFKAKNVRDFAWASSRKYIWDAQGYKAGTSTGLAMSFYPKEANPLWGQYSTQAIIHTIEQYNKFSLDYPYPIAQSVNGPQGGMEYPMLSFNGGRPTKDKKTGESTYSKRTKYGLISVIIHEVGHNYFPMIVNSDERQWTWMDEGLNSFVQSLAEQAWEENYPGTRGEPRGIVDYMKSQGQVPIMTNSESILQFGPNAYAKPAAGLHILRETILGRELFDFAFKEYAQRWKFKRPTPADFFRTMEDASGTDLDWFWRGWFYTTDPVDISIDGIVEYTMSTKDPEVEKAWRRAQKDAEPISTANQTDKGKLERRLDSHPELKDFYNQHDDFTVTNKDRNNYNDMMKGLDDDEKAMLKSGKHFYLVDFSNVGGLVMPLILEIQLQSGKKVIQRIPAEIWRYNSKKFTKLIVTDEPMVSLTQDPYLETADIDTNNNSWPRKITQSRLELFKMNFPPSDMMADYNTPLRTDAKPDAKDATTAPASTPAAVPSAAAPAAKETKVETKAPAKATRPAAKAAVKEVK</sequence>
<feature type="signal peptide" evidence="2">
    <location>
        <begin position="1"/>
        <end position="18"/>
    </location>
</feature>
<feature type="region of interest" description="Disordered" evidence="1">
    <location>
        <begin position="601"/>
        <end position="620"/>
    </location>
</feature>
<feature type="compositionally biased region" description="Low complexity" evidence="1">
    <location>
        <begin position="813"/>
        <end position="823"/>
    </location>
</feature>
<dbReference type="InterPro" id="IPR014782">
    <property type="entry name" value="Peptidase_M1_dom"/>
</dbReference>
<evidence type="ECO:0000313" key="5">
    <source>
        <dbReference type="Proteomes" id="UP000624279"/>
    </source>
</evidence>
<evidence type="ECO:0000313" key="4">
    <source>
        <dbReference type="EMBL" id="MBC3872525.1"/>
    </source>
</evidence>
<dbReference type="Proteomes" id="UP000624279">
    <property type="component" value="Unassembled WGS sequence"/>
</dbReference>
<dbReference type="EMBL" id="JACOGA010000002">
    <property type="protein sequence ID" value="MBC3872525.1"/>
    <property type="molecule type" value="Genomic_DNA"/>
</dbReference>
<name>A0ABR6Y7D9_9BURK</name>
<keyword evidence="5" id="KW-1185">Reference proteome</keyword>
<organism evidence="4 5">
    <name type="scientific">Undibacterium flavidum</name>
    <dbReference type="NCBI Taxonomy" id="2762297"/>
    <lineage>
        <taxon>Bacteria</taxon>
        <taxon>Pseudomonadati</taxon>
        <taxon>Pseudomonadota</taxon>
        <taxon>Betaproteobacteria</taxon>
        <taxon>Burkholderiales</taxon>
        <taxon>Oxalobacteraceae</taxon>
        <taxon>Undibacterium</taxon>
    </lineage>
</organism>
<proteinExistence type="predicted"/>
<accession>A0ABR6Y7D9</accession>
<dbReference type="SUPFAM" id="SSF55486">
    <property type="entry name" value="Metalloproteases ('zincins'), catalytic domain"/>
    <property type="match status" value="1"/>
</dbReference>
<dbReference type="Gene3D" id="1.10.390.10">
    <property type="entry name" value="Neutral Protease Domain 2"/>
    <property type="match status" value="1"/>
</dbReference>
<reference evidence="4 5" key="1">
    <citation type="submission" date="2020-08" db="EMBL/GenBank/DDBJ databases">
        <title>Novel species isolated from subtropical streams in China.</title>
        <authorList>
            <person name="Lu H."/>
        </authorList>
    </citation>
    <scope>NUCLEOTIDE SEQUENCE [LARGE SCALE GENOMIC DNA]</scope>
    <source>
        <strain evidence="4 5">LX15W</strain>
    </source>
</reference>
<evidence type="ECO:0000259" key="3">
    <source>
        <dbReference type="Pfam" id="PF01433"/>
    </source>
</evidence>
<dbReference type="PANTHER" id="PTHR11533">
    <property type="entry name" value="PROTEASE M1 ZINC METALLOPROTEASE"/>
    <property type="match status" value="1"/>
</dbReference>
<dbReference type="InterPro" id="IPR027268">
    <property type="entry name" value="Peptidase_M4/M1_CTD_sf"/>
</dbReference>
<keyword evidence="2" id="KW-0732">Signal</keyword>
<dbReference type="InterPro" id="IPR050344">
    <property type="entry name" value="Peptidase_M1_aminopeptidases"/>
</dbReference>
<comment type="caution">
    <text evidence="4">The sequence shown here is derived from an EMBL/GenBank/DDBJ whole genome shotgun (WGS) entry which is preliminary data.</text>
</comment>
<protein>
    <submittedName>
        <fullName evidence="4">M1 family metallopeptidase</fullName>
    </submittedName>
</protein>
<dbReference type="PANTHER" id="PTHR11533:SF174">
    <property type="entry name" value="PUROMYCIN-SENSITIVE AMINOPEPTIDASE-RELATED"/>
    <property type="match status" value="1"/>
</dbReference>
<dbReference type="CDD" id="cd09604">
    <property type="entry name" value="M1_APN_like"/>
    <property type="match status" value="1"/>
</dbReference>
<feature type="chain" id="PRO_5045325372" evidence="2">
    <location>
        <begin position="19"/>
        <end position="829"/>
    </location>
</feature>